<dbReference type="Proteomes" id="UP000322899">
    <property type="component" value="Unassembled WGS sequence"/>
</dbReference>
<organism evidence="2 3">
    <name type="scientific">Cafeteria roenbergensis</name>
    <name type="common">Marine flagellate</name>
    <dbReference type="NCBI Taxonomy" id="33653"/>
    <lineage>
        <taxon>Eukaryota</taxon>
        <taxon>Sar</taxon>
        <taxon>Stramenopiles</taxon>
        <taxon>Bigyra</taxon>
        <taxon>Opalozoa</taxon>
        <taxon>Bicosoecida</taxon>
        <taxon>Cafeteriaceae</taxon>
        <taxon>Cafeteria</taxon>
    </lineage>
</organism>
<protein>
    <submittedName>
        <fullName evidence="2">Uncharacterized protein</fullName>
    </submittedName>
</protein>
<accession>A0A5A8EG41</accession>
<proteinExistence type="predicted"/>
<feature type="region of interest" description="Disordered" evidence="1">
    <location>
        <begin position="379"/>
        <end position="405"/>
    </location>
</feature>
<dbReference type="EMBL" id="VLTO01000006">
    <property type="protein sequence ID" value="KAA0176855.1"/>
    <property type="molecule type" value="Genomic_DNA"/>
</dbReference>
<reference evidence="2 3" key="1">
    <citation type="submission" date="2019-07" db="EMBL/GenBank/DDBJ databases">
        <title>Genomes of Cafeteria roenbergensis.</title>
        <authorList>
            <person name="Fischer M.G."/>
            <person name="Hackl T."/>
            <person name="Roman M."/>
        </authorList>
    </citation>
    <scope>NUCLEOTIDE SEQUENCE [LARGE SCALE GENOMIC DNA]</scope>
    <source>
        <strain evidence="2 3">E4-10P</strain>
    </source>
</reference>
<feature type="region of interest" description="Disordered" evidence="1">
    <location>
        <begin position="1"/>
        <end position="33"/>
    </location>
</feature>
<evidence type="ECO:0000313" key="2">
    <source>
        <dbReference type="EMBL" id="KAA0176855.1"/>
    </source>
</evidence>
<dbReference type="AlphaFoldDB" id="A0A5A8EG41"/>
<name>A0A5A8EG41_CAFRO</name>
<gene>
    <name evidence="2" type="ORF">FNF27_01677</name>
</gene>
<evidence type="ECO:0000256" key="1">
    <source>
        <dbReference type="SAM" id="MobiDB-lite"/>
    </source>
</evidence>
<sequence>MLPASLAGPSTERPPAREPGESSAAEGEGQGVETADTWAVDCGGDAEAWSHETAVIVAEGAASRADESLLQTAAGSSAEAVAAAAAAHSAGLPGTAADPDGWAGVSLVELQANARARSIPMVKQIMDPVVNEAMNKIANPMVNQLMPAGGGETGPETSNEALPAQTDGDLGAMIAVRLKAEVMNVAADALSHRLGSTLSSALTRTLGSYLLAVLPTDDVGGAEAAVGAASRLLESSLPAAASAEVTPRLYNALFPALLKAVALATSHTVVPALAAGLQPLRGAPASSPQDGTPQRKEHCDACLRAYLDARNLIAKGESEGESDPSPETLRHCRLCFSPLGLESDMMAYHALHLTHWYGEYYAEYWRLAAEEYLKKRAPHTEGPYSRKRHAEHHTAARGAELESKE</sequence>
<evidence type="ECO:0000313" key="3">
    <source>
        <dbReference type="Proteomes" id="UP000322899"/>
    </source>
</evidence>
<comment type="caution">
    <text evidence="2">The sequence shown here is derived from an EMBL/GenBank/DDBJ whole genome shotgun (WGS) entry which is preliminary data.</text>
</comment>